<dbReference type="Proteomes" id="UP000244081">
    <property type="component" value="Unassembled WGS sequence"/>
</dbReference>
<protein>
    <submittedName>
        <fullName evidence="3">Indolepyruvate ferredoxin oxidoreductase alpha subunit</fullName>
    </submittedName>
</protein>
<organism evidence="3 4">
    <name type="scientific">Breoghania corrubedonensis</name>
    <dbReference type="NCBI Taxonomy" id="665038"/>
    <lineage>
        <taxon>Bacteria</taxon>
        <taxon>Pseudomonadati</taxon>
        <taxon>Pseudomonadota</taxon>
        <taxon>Alphaproteobacteria</taxon>
        <taxon>Hyphomicrobiales</taxon>
        <taxon>Stappiaceae</taxon>
        <taxon>Breoghania</taxon>
    </lineage>
</organism>
<name>A0A2T5UYN4_9HYPH</name>
<evidence type="ECO:0000313" key="3">
    <source>
        <dbReference type="EMBL" id="PTW56600.1"/>
    </source>
</evidence>
<dbReference type="Gene3D" id="3.40.50.970">
    <property type="match status" value="2"/>
</dbReference>
<dbReference type="Pfam" id="PF02775">
    <property type="entry name" value="TPP_enzyme_C"/>
    <property type="match status" value="1"/>
</dbReference>
<dbReference type="CDD" id="cd02008">
    <property type="entry name" value="TPP_IOR_alpha"/>
    <property type="match status" value="1"/>
</dbReference>
<keyword evidence="1" id="KW-0479">Metal-binding</keyword>
<dbReference type="GO" id="GO:0044281">
    <property type="term" value="P:small molecule metabolic process"/>
    <property type="evidence" value="ECO:0007669"/>
    <property type="project" value="UniProtKB-ARBA"/>
</dbReference>
<dbReference type="GO" id="GO:0046872">
    <property type="term" value="F:metal ion binding"/>
    <property type="evidence" value="ECO:0007669"/>
    <property type="project" value="UniProtKB-KW"/>
</dbReference>
<dbReference type="AlphaFoldDB" id="A0A2T5UYN4"/>
<dbReference type="OrthoDB" id="9804603at2"/>
<dbReference type="InterPro" id="IPR011766">
    <property type="entry name" value="TPP_enzyme_TPP-bd"/>
</dbReference>
<feature type="domain" description="4Fe-4S ferredoxin-type" evidence="2">
    <location>
        <begin position="612"/>
        <end position="644"/>
    </location>
</feature>
<proteinExistence type="predicted"/>
<dbReference type="PANTHER" id="PTHR43710:SF5">
    <property type="entry name" value="INDOLEPYRUVATE FERREDOXIN OXIDOREDUCTASE ALPHA SUBUNIT"/>
    <property type="match status" value="1"/>
</dbReference>
<dbReference type="RefSeq" id="WP_107991641.1">
    <property type="nucleotide sequence ID" value="NZ_QAYG01000011.1"/>
</dbReference>
<evidence type="ECO:0000259" key="2">
    <source>
        <dbReference type="PROSITE" id="PS51379"/>
    </source>
</evidence>
<reference evidence="3 4" key="1">
    <citation type="submission" date="2018-04" db="EMBL/GenBank/DDBJ databases">
        <title>Genomic Encyclopedia of Archaeal and Bacterial Type Strains, Phase II (KMG-II): from individual species to whole genera.</title>
        <authorList>
            <person name="Goeker M."/>
        </authorList>
    </citation>
    <scope>NUCLEOTIDE SEQUENCE [LARGE SCALE GENOMIC DNA]</scope>
    <source>
        <strain evidence="3 4">DSM 23382</strain>
    </source>
</reference>
<dbReference type="InterPro" id="IPR017896">
    <property type="entry name" value="4Fe4S_Fe-S-bd"/>
</dbReference>
<dbReference type="InterPro" id="IPR045025">
    <property type="entry name" value="HACL1-like"/>
</dbReference>
<dbReference type="GO" id="GO:0030976">
    <property type="term" value="F:thiamine pyrophosphate binding"/>
    <property type="evidence" value="ECO:0007669"/>
    <property type="project" value="InterPro"/>
</dbReference>
<dbReference type="PANTHER" id="PTHR43710">
    <property type="entry name" value="2-HYDROXYACYL-COA LYASE"/>
    <property type="match status" value="1"/>
</dbReference>
<dbReference type="SUPFAM" id="SSF52518">
    <property type="entry name" value="Thiamin diphosphate-binding fold (THDP-binding)"/>
    <property type="match status" value="2"/>
</dbReference>
<keyword evidence="4" id="KW-1185">Reference proteome</keyword>
<gene>
    <name evidence="3" type="ORF">C8N35_11163</name>
</gene>
<dbReference type="PROSITE" id="PS51379">
    <property type="entry name" value="4FE4S_FER_2"/>
    <property type="match status" value="1"/>
</dbReference>
<dbReference type="InterPro" id="IPR029061">
    <property type="entry name" value="THDP-binding"/>
</dbReference>
<evidence type="ECO:0000256" key="1">
    <source>
        <dbReference type="ARBA" id="ARBA00022723"/>
    </source>
</evidence>
<keyword evidence="3" id="KW-0670">Pyruvate</keyword>
<dbReference type="EMBL" id="QAYG01000011">
    <property type="protein sequence ID" value="PTW56600.1"/>
    <property type="molecule type" value="Genomic_DNA"/>
</dbReference>
<evidence type="ECO:0000313" key="4">
    <source>
        <dbReference type="Proteomes" id="UP000244081"/>
    </source>
</evidence>
<sequence length="717" mass="77707">MAERSFAREVEKLRLSDGEEFHGEGILAMTKALLECGVGYVGGYQGAPISHLMDVLADAQDILGELGVHFEASASEATATAMLAASVHYPIRGAVTYKSTVGTNVASDALANLASGGVTGGALIIVGEDYGEGSSIMQERSHAFAMKSQVWLLDPRPNLPTIVKTVEDAFELSEASNTPVMMEVRIRCCHVHGSFTTKANKRPPVTVADALENPRRDTARIVLPPASFLHEHEKINTRWPAAVRFIKERGINEFFGPETGRIGIVMQGGMYNGVIRALQRSGLADTYGETKVPLYVLNAVYPLIDDQFLDFCRGKDAVIVVEEGQPNHIEQAFGDMLYKASGTTKLCGKNYLPMAGEYTGQVMLDSLGAFVRDHDPGILDARVRAPNRPVELPDMTPLADNVPGRPPGFCTGCPERPIFAATKLVEQELGAHHIASDIGCHLFSIMPPFELGGTTMGYGLGPASASAFNSPDAKRRSISFVGDGGFWHNGLTSSIGNAVFNRNDGVIVIVDNFYSAATGGQDILSSRANNKSKSTRHPITAAVKGMGVKWVRHIERTYDVGLMHETLREALTTDETGPKVIVASSECMLNRQRREKPQLAAAVKEGRRVVKPRFGVDEDVCTGDHACMRLSGCPSLSVKTLDDPLRDDPVAAIDHTCVGCGNCGEVADAAVLCPSFYQAETVFNPSGFERFANRLRQRVIGWLQARRDRSRLVFEEI</sequence>
<accession>A0A2T5UYN4</accession>
<dbReference type="GO" id="GO:0003824">
    <property type="term" value="F:catalytic activity"/>
    <property type="evidence" value="ECO:0007669"/>
    <property type="project" value="InterPro"/>
</dbReference>
<comment type="caution">
    <text evidence="3">The sequence shown here is derived from an EMBL/GenBank/DDBJ whole genome shotgun (WGS) entry which is preliminary data.</text>
</comment>